<dbReference type="PRINTS" id="PR00111">
    <property type="entry name" value="ABHYDROLASE"/>
</dbReference>
<reference evidence="3 4" key="2">
    <citation type="journal article" date="2014" name="PLoS Genet.">
        <title>Phylogenetically driven sequencing of extremely halophilic archaea reveals strategies for static and dynamic osmo-response.</title>
        <authorList>
            <person name="Becker E.A."/>
            <person name="Seitzer P.M."/>
            <person name="Tritt A."/>
            <person name="Larsen D."/>
            <person name="Krusor M."/>
            <person name="Yao A.I."/>
            <person name="Wu D."/>
            <person name="Madern D."/>
            <person name="Eisen J.A."/>
            <person name="Darling A.E."/>
            <person name="Facciotti M.T."/>
        </authorList>
    </citation>
    <scope>NUCLEOTIDE SEQUENCE [LARGE SCALE GENOMIC DNA]</scope>
    <source>
        <strain evidence="3 4">AJ5</strain>
    </source>
</reference>
<dbReference type="GO" id="GO:0016787">
    <property type="term" value="F:hydrolase activity"/>
    <property type="evidence" value="ECO:0007669"/>
    <property type="project" value="UniProtKB-KW"/>
</dbReference>
<evidence type="ECO:0000313" key="4">
    <source>
        <dbReference type="Proteomes" id="UP000011555"/>
    </source>
</evidence>
<dbReference type="Proteomes" id="UP000186547">
    <property type="component" value="Chromosome"/>
</dbReference>
<dbReference type="AlphaFoldDB" id="M0LWM1"/>
<dbReference type="Pfam" id="PF12697">
    <property type="entry name" value="Abhydrolase_6"/>
    <property type="match status" value="1"/>
</dbReference>
<evidence type="ECO:0000259" key="1">
    <source>
        <dbReference type="Pfam" id="PF12697"/>
    </source>
</evidence>
<evidence type="ECO:0000313" key="2">
    <source>
        <dbReference type="EMBL" id="APW97719.1"/>
    </source>
</evidence>
<proteinExistence type="predicted"/>
<evidence type="ECO:0000313" key="5">
    <source>
        <dbReference type="Proteomes" id="UP000186547"/>
    </source>
</evidence>
<dbReference type="PANTHER" id="PTHR43798">
    <property type="entry name" value="MONOACYLGLYCEROL LIPASE"/>
    <property type="match status" value="1"/>
</dbReference>
<keyword evidence="4" id="KW-1185">Reference proteome</keyword>
<dbReference type="PRINTS" id="PR00412">
    <property type="entry name" value="EPOXHYDRLASE"/>
</dbReference>
<dbReference type="InterPro" id="IPR050266">
    <property type="entry name" value="AB_hydrolase_sf"/>
</dbReference>
<accession>M0LWM1</accession>
<dbReference type="EMBL" id="CP019285">
    <property type="protein sequence ID" value="APW97719.1"/>
    <property type="molecule type" value="Genomic_DNA"/>
</dbReference>
<sequence>MATESGRGVDVAGPPEAQSIVLAHGAMFTRKMWGPQRDALAEEFRVVAPDLPGHGDRSGESFDLERGIAVLDDAIESYAGGSAVLVGLSLGGYLVTEYASRYPAKVDGLVVVGSSANPVRGLNLATRLTGAVVRLATRSDLVERAAQRLGKRWVRNRDLSPEHEREILESGIFPREFGTPGPDIAGRNARAKLESYPGPVLVVNGERDALMRRGEREHAAASGGDVVVLRDAGHICNLHRPEAFTDVVRRFVRDLDGR</sequence>
<name>M0LWM1_NATLA</name>
<dbReference type="InterPro" id="IPR000073">
    <property type="entry name" value="AB_hydrolase_1"/>
</dbReference>
<dbReference type="SUPFAM" id="SSF53474">
    <property type="entry name" value="alpha/beta-Hydrolases"/>
    <property type="match status" value="1"/>
</dbReference>
<keyword evidence="3" id="KW-0378">Hydrolase</keyword>
<dbReference type="EMBL" id="AOLZ01000012">
    <property type="protein sequence ID" value="EMA37538.1"/>
    <property type="molecule type" value="Genomic_DNA"/>
</dbReference>
<organism evidence="3 4">
    <name type="scientific">Natronobacterium lacisalsi AJ5</name>
    <dbReference type="NCBI Taxonomy" id="358396"/>
    <lineage>
        <taxon>Archaea</taxon>
        <taxon>Methanobacteriati</taxon>
        <taxon>Methanobacteriota</taxon>
        <taxon>Stenosarchaea group</taxon>
        <taxon>Halobacteria</taxon>
        <taxon>Halobacteriales</taxon>
        <taxon>Natrialbaceae</taxon>
        <taxon>Natronobacterium</taxon>
    </lineage>
</organism>
<gene>
    <name evidence="3" type="ORF">C445_01586</name>
    <name evidence="2" type="ORF">CHINAEXTREME_07995</name>
</gene>
<protein>
    <submittedName>
        <fullName evidence="3">Alpha/beta hydrolase</fullName>
    </submittedName>
</protein>
<dbReference type="PANTHER" id="PTHR43798:SF33">
    <property type="entry name" value="HYDROLASE, PUTATIVE (AFU_ORTHOLOGUE AFUA_2G14860)-RELATED"/>
    <property type="match status" value="1"/>
</dbReference>
<dbReference type="GO" id="GO:0016020">
    <property type="term" value="C:membrane"/>
    <property type="evidence" value="ECO:0007669"/>
    <property type="project" value="TreeGrafter"/>
</dbReference>
<dbReference type="STRING" id="358396.CHINAEXTREME_07995"/>
<evidence type="ECO:0000313" key="3">
    <source>
        <dbReference type="EMBL" id="EMA37538.1"/>
    </source>
</evidence>
<dbReference type="eggNOG" id="arCOG01648">
    <property type="taxonomic scope" value="Archaea"/>
</dbReference>
<dbReference type="Gene3D" id="3.40.50.1820">
    <property type="entry name" value="alpha/beta hydrolase"/>
    <property type="match status" value="1"/>
</dbReference>
<dbReference type="Proteomes" id="UP000011555">
    <property type="component" value="Unassembled WGS sequence"/>
</dbReference>
<dbReference type="InterPro" id="IPR000639">
    <property type="entry name" value="Epox_hydrolase-like"/>
</dbReference>
<reference evidence="2 5" key="1">
    <citation type="journal article" date="2011" name="J. Bacteriol.">
        <title>Genome sequence of Halobiforma lacisalsi AJ5, an extremely halophilic archaeon which harbors a bop gene.</title>
        <authorList>
            <person name="Jiang X."/>
            <person name="Wang S."/>
            <person name="Cheng H."/>
            <person name="Huo Y."/>
            <person name="Zhang X."/>
            <person name="Zhu X."/>
            <person name="Han X."/>
            <person name="Ni P."/>
            <person name="Wu M."/>
        </authorList>
    </citation>
    <scope>NUCLEOTIDE SEQUENCE [LARGE SCALE GENOMIC DNA]</scope>
    <source>
        <strain evidence="2 5">AJ5</strain>
    </source>
</reference>
<dbReference type="InterPro" id="IPR029058">
    <property type="entry name" value="AB_hydrolase_fold"/>
</dbReference>
<reference evidence="2" key="3">
    <citation type="submission" date="2017-01" db="EMBL/GenBank/DDBJ databases">
        <authorList>
            <person name="Mah S.A."/>
            <person name="Swanson W.J."/>
            <person name="Moy G.W."/>
            <person name="Vacquier V.D."/>
        </authorList>
    </citation>
    <scope>NUCLEOTIDE SEQUENCE</scope>
    <source>
        <strain evidence="2">AJ5</strain>
    </source>
</reference>
<dbReference type="KEGG" id="hlc:CHINAEXTREME07995"/>
<feature type="domain" description="AB hydrolase-1" evidence="1">
    <location>
        <begin position="20"/>
        <end position="246"/>
    </location>
</feature>